<dbReference type="GO" id="GO:0003677">
    <property type="term" value="F:DNA binding"/>
    <property type="evidence" value="ECO:0007669"/>
    <property type="project" value="UniProtKB-KW"/>
</dbReference>
<evidence type="ECO:0000313" key="1">
    <source>
        <dbReference type="EMBL" id="ROR89211.1"/>
    </source>
</evidence>
<accession>A0A3N2CNW9</accession>
<dbReference type="Proteomes" id="UP000281738">
    <property type="component" value="Unassembled WGS sequence"/>
</dbReference>
<dbReference type="PANTHER" id="PTHR38479">
    <property type="entry name" value="LMO0824 PROTEIN"/>
    <property type="match status" value="1"/>
</dbReference>
<dbReference type="EMBL" id="RKHO01000001">
    <property type="protein sequence ID" value="ROR89211.1"/>
    <property type="molecule type" value="Genomic_DNA"/>
</dbReference>
<dbReference type="InterPro" id="IPR009351">
    <property type="entry name" value="AlkZ-like"/>
</dbReference>
<comment type="caution">
    <text evidence="1">The sequence shown here is derived from an EMBL/GenBank/DDBJ whole genome shotgun (WGS) entry which is preliminary data.</text>
</comment>
<protein>
    <submittedName>
        <fullName evidence="1">Winged helix DNA-binding protein</fullName>
    </submittedName>
</protein>
<dbReference type="OrthoDB" id="9148135at2"/>
<organism evidence="1 2">
    <name type="scientific">Nocardioides aurantiacus</name>
    <dbReference type="NCBI Taxonomy" id="86796"/>
    <lineage>
        <taxon>Bacteria</taxon>
        <taxon>Bacillati</taxon>
        <taxon>Actinomycetota</taxon>
        <taxon>Actinomycetes</taxon>
        <taxon>Propionibacteriales</taxon>
        <taxon>Nocardioidaceae</taxon>
        <taxon>Nocardioides</taxon>
    </lineage>
</organism>
<evidence type="ECO:0000313" key="2">
    <source>
        <dbReference type="Proteomes" id="UP000281738"/>
    </source>
</evidence>
<proteinExistence type="predicted"/>
<dbReference type="RefSeq" id="WP_123388618.1">
    <property type="nucleotide sequence ID" value="NZ_RKHO01000001.1"/>
</dbReference>
<name>A0A3N2CNW9_9ACTN</name>
<dbReference type="PANTHER" id="PTHR38479:SF2">
    <property type="entry name" value="WINGED HELIX DNA-BINDING DOMAIN-CONTAINING PROTEIN"/>
    <property type="match status" value="1"/>
</dbReference>
<sequence length="381" mass="41484">MPLTWEDLAGRALARQFPAVEGREAAAVADTLARVGPVQSQTARSPFLGLAARLPGVEHGAIAAAYDAHLVVRGSNLRGTVHTSTAADHALLEVATRTGQRPLWARTLRLEATSLEQVWAALEDHAREEWRTPAELGEHLRAWIARHDPGATPRLEDTLGRYLAFGHGGLVRRPLTGGWEGQGKPVYRTATALLGPRDDALGDPGTTLAELVRRHLARHGPASRQDLAWWAGVGLRGVDACLARLGEAGATEQAQGPDGRTYHDLTDAPGPVELPGVRLLPEFDALMCGYEPSARVRFATPEHLARLWHQANGLVDAPLLLDGRLTGAWRLAGSGRARRCEVRWFAGTRRPRRAEVEEQLEHLQRAYPVEVTALDVTREQG</sequence>
<dbReference type="AlphaFoldDB" id="A0A3N2CNW9"/>
<gene>
    <name evidence="1" type="ORF">EDD33_0028</name>
</gene>
<reference evidence="1 2" key="1">
    <citation type="submission" date="2018-11" db="EMBL/GenBank/DDBJ databases">
        <title>Sequencing the genomes of 1000 actinobacteria strains.</title>
        <authorList>
            <person name="Klenk H.-P."/>
        </authorList>
    </citation>
    <scope>NUCLEOTIDE SEQUENCE [LARGE SCALE GENOMIC DNA]</scope>
    <source>
        <strain evidence="1 2">DSM 12652</strain>
    </source>
</reference>
<dbReference type="Pfam" id="PF06224">
    <property type="entry name" value="AlkZ-like"/>
    <property type="match status" value="1"/>
</dbReference>
<keyword evidence="2" id="KW-1185">Reference proteome</keyword>
<keyword evidence="1" id="KW-0238">DNA-binding</keyword>